<dbReference type="GO" id="GO:0016020">
    <property type="term" value="C:membrane"/>
    <property type="evidence" value="ECO:0007669"/>
    <property type="project" value="TreeGrafter"/>
</dbReference>
<evidence type="ECO:0000259" key="1">
    <source>
        <dbReference type="Pfam" id="PF16414"/>
    </source>
</evidence>
<proteinExistence type="predicted"/>
<comment type="caution">
    <text evidence="2">The sequence shown here is derived from an EMBL/GenBank/DDBJ whole genome shotgun (WGS) entry which is preliminary data.</text>
</comment>
<accession>A0A8K0N990</accession>
<dbReference type="GO" id="GO:0032934">
    <property type="term" value="F:sterol binding"/>
    <property type="evidence" value="ECO:0007669"/>
    <property type="project" value="TreeGrafter"/>
</dbReference>
<dbReference type="Proteomes" id="UP000797356">
    <property type="component" value="Chromosome 10"/>
</dbReference>
<sequence>MELSAGGNFVLRRLAFLLAISSFFQDFEFLDSIFLVYKALTTFPGCYQMFCYEMFNFKITLVPPTGAQQSNATTLKTYAEGYCSMYGICGRRSDGKILNCPYNVPSVKPDELLSLKIQSLCPTITGNVCCTADQFDTLRGQVQQAIPFLVGCPACLRNFLNLFCELSCSPNQSLFINVTSVMKVNDSLTVDGIDFYVTSQYVEELFNSCKDVKFGTMNTRAMDFVGAGAQNYKEWLAFIGHQANPNEPGSPYAIAFQTNLNDLVRIKPMNVTVYSCGDSSLGCSCGDCPSSSVCFDSASPSPHEKQACATRIGHRDKVELSYCA</sequence>
<name>A0A8K0N990_COCNU</name>
<evidence type="ECO:0000313" key="3">
    <source>
        <dbReference type="Proteomes" id="UP000797356"/>
    </source>
</evidence>
<dbReference type="AlphaFoldDB" id="A0A8K0N990"/>
<dbReference type="OrthoDB" id="6510177at2759"/>
<dbReference type="Pfam" id="PF16414">
    <property type="entry name" value="NPC1_N"/>
    <property type="match status" value="1"/>
</dbReference>
<protein>
    <submittedName>
        <fullName evidence="2">Putative NPC intracellular cholesterol transporter 1</fullName>
    </submittedName>
</protein>
<dbReference type="PANTHER" id="PTHR45727:SF2">
    <property type="entry name" value="NPC INTRACELLULAR CHOLESTEROL TRANSPORTER 1"/>
    <property type="match status" value="1"/>
</dbReference>
<keyword evidence="3" id="KW-1185">Reference proteome</keyword>
<organism evidence="2 3">
    <name type="scientific">Cocos nucifera</name>
    <name type="common">Coconut palm</name>
    <dbReference type="NCBI Taxonomy" id="13894"/>
    <lineage>
        <taxon>Eukaryota</taxon>
        <taxon>Viridiplantae</taxon>
        <taxon>Streptophyta</taxon>
        <taxon>Embryophyta</taxon>
        <taxon>Tracheophyta</taxon>
        <taxon>Spermatophyta</taxon>
        <taxon>Magnoliopsida</taxon>
        <taxon>Liliopsida</taxon>
        <taxon>Arecaceae</taxon>
        <taxon>Arecoideae</taxon>
        <taxon>Cocoseae</taxon>
        <taxon>Attaleinae</taxon>
        <taxon>Cocos</taxon>
    </lineage>
</organism>
<dbReference type="EMBL" id="CM017881">
    <property type="protein sequence ID" value="KAG1362724.1"/>
    <property type="molecule type" value="Genomic_DNA"/>
</dbReference>
<reference evidence="2" key="1">
    <citation type="journal article" date="2017" name="Gigascience">
        <title>The genome draft of coconut (Cocos nucifera).</title>
        <authorList>
            <person name="Xiao Y."/>
            <person name="Xu P."/>
            <person name="Fan H."/>
            <person name="Baudouin L."/>
            <person name="Xia W."/>
            <person name="Bocs S."/>
            <person name="Xu J."/>
            <person name="Li Q."/>
            <person name="Guo A."/>
            <person name="Zhou L."/>
            <person name="Li J."/>
            <person name="Wu Y."/>
            <person name="Ma Z."/>
            <person name="Armero A."/>
            <person name="Issali A.E."/>
            <person name="Liu N."/>
            <person name="Peng M."/>
            <person name="Yang Y."/>
        </authorList>
    </citation>
    <scope>NUCLEOTIDE SEQUENCE</scope>
    <source>
        <tissue evidence="2">Spear leaf of Hainan Tall coconut</tissue>
    </source>
</reference>
<feature type="domain" description="Niemann-Pick C1 N-terminal" evidence="1">
    <location>
        <begin position="81"/>
        <end position="308"/>
    </location>
</feature>
<dbReference type="GO" id="GO:0015918">
    <property type="term" value="P:sterol transport"/>
    <property type="evidence" value="ECO:0007669"/>
    <property type="project" value="TreeGrafter"/>
</dbReference>
<gene>
    <name evidence="2" type="ORF">COCNU_10G009430</name>
</gene>
<reference evidence="2" key="2">
    <citation type="submission" date="2019-07" db="EMBL/GenBank/DDBJ databases">
        <authorList>
            <person name="Yang Y."/>
            <person name="Bocs S."/>
            <person name="Baudouin L."/>
        </authorList>
    </citation>
    <scope>NUCLEOTIDE SEQUENCE</scope>
    <source>
        <tissue evidence="2">Spear leaf of Hainan Tall coconut</tissue>
    </source>
</reference>
<dbReference type="InterPro" id="IPR032190">
    <property type="entry name" value="NPC1_N"/>
</dbReference>
<dbReference type="PANTHER" id="PTHR45727">
    <property type="entry name" value="NPC INTRACELLULAR CHOLESTEROL TRANSPORTER 1"/>
    <property type="match status" value="1"/>
</dbReference>
<evidence type="ECO:0000313" key="2">
    <source>
        <dbReference type="EMBL" id="KAG1362724.1"/>
    </source>
</evidence>